<evidence type="ECO:0000256" key="5">
    <source>
        <dbReference type="ARBA" id="ARBA00023136"/>
    </source>
</evidence>
<evidence type="ECO:0000256" key="3">
    <source>
        <dbReference type="ARBA" id="ARBA00022692"/>
    </source>
</evidence>
<proteinExistence type="inferred from homology"/>
<keyword evidence="9" id="KW-1185">Reference proteome</keyword>
<comment type="caution">
    <text evidence="8">The sequence shown here is derived from an EMBL/GenBank/DDBJ whole genome shotgun (WGS) entry which is preliminary data.</text>
</comment>
<dbReference type="InterPro" id="IPR007688">
    <property type="entry name" value="Conjugal_tfr_TrbL/VirB6"/>
</dbReference>
<feature type="transmembrane region" description="Helical" evidence="7">
    <location>
        <begin position="162"/>
        <end position="179"/>
    </location>
</feature>
<name>A0ABS9VR04_9SPHN</name>
<comment type="similarity">
    <text evidence="2">Belongs to the TrbL/VirB6 family.</text>
</comment>
<evidence type="ECO:0000256" key="4">
    <source>
        <dbReference type="ARBA" id="ARBA00022989"/>
    </source>
</evidence>
<keyword evidence="4 7" id="KW-1133">Transmembrane helix</keyword>
<dbReference type="EMBL" id="JAKZHW010000002">
    <property type="protein sequence ID" value="MCH8617396.1"/>
    <property type="molecule type" value="Genomic_DNA"/>
</dbReference>
<reference evidence="8 9" key="1">
    <citation type="submission" date="2022-03" db="EMBL/GenBank/DDBJ databases">
        <authorList>
            <person name="Jo J.-H."/>
            <person name="Im W.-T."/>
        </authorList>
    </citation>
    <scope>NUCLEOTIDE SEQUENCE [LARGE SCALE GENOMIC DNA]</scope>
    <source>
        <strain evidence="8 9">SM33</strain>
    </source>
</reference>
<dbReference type="Proteomes" id="UP001203058">
    <property type="component" value="Unassembled WGS sequence"/>
</dbReference>
<evidence type="ECO:0000256" key="6">
    <source>
        <dbReference type="SAM" id="MobiDB-lite"/>
    </source>
</evidence>
<evidence type="ECO:0000313" key="9">
    <source>
        <dbReference type="Proteomes" id="UP001203058"/>
    </source>
</evidence>
<organism evidence="8 9">
    <name type="scientific">Sphingomonas telluris</name>
    <dbReference type="NCBI Taxonomy" id="2907998"/>
    <lineage>
        <taxon>Bacteria</taxon>
        <taxon>Pseudomonadati</taxon>
        <taxon>Pseudomonadota</taxon>
        <taxon>Alphaproteobacteria</taxon>
        <taxon>Sphingomonadales</taxon>
        <taxon>Sphingomonadaceae</taxon>
        <taxon>Sphingomonas</taxon>
    </lineage>
</organism>
<dbReference type="RefSeq" id="WP_241448267.1">
    <property type="nucleotide sequence ID" value="NZ_JAKZHW010000002.1"/>
</dbReference>
<dbReference type="Pfam" id="PF04610">
    <property type="entry name" value="TrbL"/>
    <property type="match status" value="1"/>
</dbReference>
<protein>
    <submittedName>
        <fullName evidence="8">Type IV secretion system protein</fullName>
    </submittedName>
</protein>
<feature type="transmembrane region" description="Helical" evidence="7">
    <location>
        <begin position="215"/>
        <end position="237"/>
    </location>
</feature>
<accession>A0ABS9VR04</accession>
<feature type="transmembrane region" description="Helical" evidence="7">
    <location>
        <begin position="185"/>
        <end position="203"/>
    </location>
</feature>
<comment type="subcellular location">
    <subcellularLocation>
        <location evidence="1">Membrane</location>
        <topology evidence="1">Multi-pass membrane protein</topology>
    </subcellularLocation>
</comment>
<feature type="transmembrane region" description="Helical" evidence="7">
    <location>
        <begin position="82"/>
        <end position="103"/>
    </location>
</feature>
<gene>
    <name evidence="8" type="ORF">LZ016_14960</name>
</gene>
<feature type="region of interest" description="Disordered" evidence="6">
    <location>
        <begin position="363"/>
        <end position="393"/>
    </location>
</feature>
<keyword evidence="3 7" id="KW-0812">Transmembrane</keyword>
<keyword evidence="5 7" id="KW-0472">Membrane</keyword>
<feature type="transmembrane region" description="Helical" evidence="7">
    <location>
        <begin position="257"/>
        <end position="283"/>
    </location>
</feature>
<evidence type="ECO:0000313" key="8">
    <source>
        <dbReference type="EMBL" id="MCH8617396.1"/>
    </source>
</evidence>
<feature type="transmembrane region" description="Helical" evidence="7">
    <location>
        <begin position="42"/>
        <end position="61"/>
    </location>
</feature>
<evidence type="ECO:0000256" key="7">
    <source>
        <dbReference type="SAM" id="Phobius"/>
    </source>
</evidence>
<sequence>MSTCPTFGDGGPSGIAEALRVVDCMSGEAASFAFARLFGTDAVLGQALTAALTLYIAWYAIGLLTGRASLSLSSLTPRMMTLGVALTFATSWIAYQSVIWNLLVGAPDQIASLLIGAQGSATELFADKLDMIFGVVAQAAAATEAATAGLKDSGSLASGPDLLWLSALLLLLGTVGVLLVARIALAAMLALGPVFIIFGLFEGTRGLFEGWLKAAVLFALTPLLAVLIGGGTIALLSPMLDSLQAAGSQVPLRLTTTLFLASAVYCVLMIITLKIAGTMVAGWRLPFGNRRERSTSMVTAGGASEMQTAPLALQGPAPTSTSRDPRVSSIVTAAAGNSAMIAERSPAPTYPLYGPTPSNVEALPAAAASRSDPRLGSLSRHYRPRLQPQRTSS</sequence>
<evidence type="ECO:0000256" key="2">
    <source>
        <dbReference type="ARBA" id="ARBA00007802"/>
    </source>
</evidence>
<evidence type="ECO:0000256" key="1">
    <source>
        <dbReference type="ARBA" id="ARBA00004141"/>
    </source>
</evidence>